<dbReference type="HOGENOM" id="CLU_1488357_0_0_9"/>
<dbReference type="Proteomes" id="UP000000467">
    <property type="component" value="Chromosome"/>
</dbReference>
<dbReference type="InterPro" id="IPR012337">
    <property type="entry name" value="RNaseH-like_sf"/>
</dbReference>
<keyword evidence="3" id="KW-1185">Reference proteome</keyword>
<evidence type="ECO:0000313" key="2">
    <source>
        <dbReference type="EMBL" id="AFV11691.1"/>
    </source>
</evidence>
<keyword evidence="1" id="KW-0472">Membrane</keyword>
<dbReference type="PANTHER" id="PTHR35404:SF8">
    <property type="entry name" value="TRANSPOSASE OF TN10"/>
    <property type="match status" value="1"/>
</dbReference>
<organism evidence="2 3">
    <name type="scientific">Thermacetogenium phaeum (strain ATCC BAA-254 / DSM 26808 / PB)</name>
    <dbReference type="NCBI Taxonomy" id="1089553"/>
    <lineage>
        <taxon>Bacteria</taxon>
        <taxon>Bacillati</taxon>
        <taxon>Bacillota</taxon>
        <taxon>Clostridia</taxon>
        <taxon>Thermoanaerobacterales</taxon>
        <taxon>Thermoanaerobacteraceae</taxon>
        <taxon>Thermacetogenium</taxon>
    </lineage>
</organism>
<proteinExistence type="predicted"/>
<dbReference type="SUPFAM" id="SSF53098">
    <property type="entry name" value="Ribonuclease H-like"/>
    <property type="match status" value="1"/>
</dbReference>
<keyword evidence="1" id="KW-0812">Transmembrane</keyword>
<evidence type="ECO:0000256" key="1">
    <source>
        <dbReference type="SAM" id="Phobius"/>
    </source>
</evidence>
<evidence type="ECO:0000313" key="3">
    <source>
        <dbReference type="Proteomes" id="UP000000467"/>
    </source>
</evidence>
<dbReference type="PANTHER" id="PTHR35404">
    <property type="entry name" value="TRANSPOSASE OF TN10"/>
    <property type="match status" value="1"/>
</dbReference>
<gene>
    <name evidence="2" type="ordered locus">Tph_c14830</name>
</gene>
<dbReference type="AlphaFoldDB" id="K4LF84"/>
<sequence>MESESFKGTLGTLKLPRGTKTDLGVVSYHKTERWPVRIVVCLDAKQKEPWLLATNAKGEPLSRIIAWYGCRMEVDEFFKDLKNERNGFKLRGLVLSSAGRYNRLLLVMAYAYFLLTVIGLWAEKGGLHRRLMANTEKKRTLASFRVGFYIFCSWKQKFWRKLPSLKSLVFRHVADLLGGTG</sequence>
<keyword evidence="1" id="KW-1133">Transmembrane helix</keyword>
<dbReference type="eggNOG" id="COG3385">
    <property type="taxonomic scope" value="Bacteria"/>
</dbReference>
<dbReference type="KEGG" id="tpz:Tph_c14830"/>
<reference evidence="2 3" key="1">
    <citation type="journal article" date="2012" name="BMC Genomics">
        <title>Genome-guided analysis of physiological and morphological traits of the fermentative acetate oxidizer Thermacetogenium phaeum.</title>
        <authorList>
            <person name="Oehler D."/>
            <person name="Poehlein A."/>
            <person name="Leimbach A."/>
            <person name="Muller N."/>
            <person name="Daniel R."/>
            <person name="Gottschalk G."/>
            <person name="Schink B."/>
        </authorList>
    </citation>
    <scope>NUCLEOTIDE SEQUENCE [LARGE SCALE GENOMIC DNA]</scope>
    <source>
        <strain evidence="3">ATCC BAA-254 / DSM 26808 / PB</strain>
    </source>
</reference>
<dbReference type="RefSeq" id="WP_015050571.1">
    <property type="nucleotide sequence ID" value="NC_018870.1"/>
</dbReference>
<protein>
    <submittedName>
        <fullName evidence="2">Ribonuclease H-like protein</fullName>
    </submittedName>
</protein>
<accession>K4LF84</accession>
<feature type="transmembrane region" description="Helical" evidence="1">
    <location>
        <begin position="104"/>
        <end position="122"/>
    </location>
</feature>
<dbReference type="EMBL" id="CP003732">
    <property type="protein sequence ID" value="AFV11691.1"/>
    <property type="molecule type" value="Genomic_DNA"/>
</dbReference>
<name>K4LF84_THEPS</name>
<dbReference type="OrthoDB" id="6140187at2"/>